<dbReference type="EMBL" id="HBIH01038527">
    <property type="protein sequence ID" value="CAE0334921.1"/>
    <property type="molecule type" value="Transcribed_RNA"/>
</dbReference>
<name>A0A7S3IWT7_9SPIT</name>
<dbReference type="AlphaFoldDB" id="A0A7S3IWT7"/>
<protein>
    <submittedName>
        <fullName evidence="1">Uncharacterized protein</fullName>
    </submittedName>
</protein>
<evidence type="ECO:0000313" key="1">
    <source>
        <dbReference type="EMBL" id="CAE0334921.1"/>
    </source>
</evidence>
<gene>
    <name evidence="1" type="ORF">SINC0208_LOCUS15560</name>
</gene>
<proteinExistence type="predicted"/>
<sequence>MDRINVFKQTGHMQGSIAVRRVLGSKLNELTEVLEEVIDHFEAVVLYCQEDGTLSLAVSEVQLELNELFSILVNDGIENSLVSLDDGLVQVGISFMVFERGVVGEDAFEKLLELPFEVGLSSDYGDRRVHASDQVQRSLALGVPCKFQVELLTGHLGEIVLFVSDFTESQQVEEGIAIEIRQQGVSFELGQGAESGPVQLGASYVNRSDAALVS</sequence>
<accession>A0A7S3IWT7</accession>
<organism evidence="1">
    <name type="scientific">Strombidium inclinatum</name>
    <dbReference type="NCBI Taxonomy" id="197538"/>
    <lineage>
        <taxon>Eukaryota</taxon>
        <taxon>Sar</taxon>
        <taxon>Alveolata</taxon>
        <taxon>Ciliophora</taxon>
        <taxon>Intramacronucleata</taxon>
        <taxon>Spirotrichea</taxon>
        <taxon>Oligotrichia</taxon>
        <taxon>Strombidiidae</taxon>
        <taxon>Strombidium</taxon>
    </lineage>
</organism>
<reference evidence="1" key="1">
    <citation type="submission" date="2021-01" db="EMBL/GenBank/DDBJ databases">
        <authorList>
            <person name="Corre E."/>
            <person name="Pelletier E."/>
            <person name="Niang G."/>
            <person name="Scheremetjew M."/>
            <person name="Finn R."/>
            <person name="Kale V."/>
            <person name="Holt S."/>
            <person name="Cochrane G."/>
            <person name="Meng A."/>
            <person name="Brown T."/>
            <person name="Cohen L."/>
        </authorList>
    </citation>
    <scope>NUCLEOTIDE SEQUENCE</scope>
    <source>
        <strain evidence="1">S3</strain>
    </source>
</reference>